<keyword evidence="1" id="KW-0639">Primosome</keyword>
<keyword evidence="1" id="KW-0862">Zinc</keyword>
<dbReference type="Proteomes" id="UP001304187">
    <property type="component" value="Segment"/>
</dbReference>
<dbReference type="Gene3D" id="2.20.25.10">
    <property type="match status" value="1"/>
</dbReference>
<dbReference type="PROSITE" id="PS51199">
    <property type="entry name" value="SF4_HELICASE"/>
    <property type="match status" value="1"/>
</dbReference>
<feature type="site" description="dTTP/dATP binding" evidence="1">
    <location>
        <position position="501"/>
    </location>
</feature>
<keyword evidence="1" id="KW-0863">Zinc-finger</keyword>
<feature type="binding site" evidence="1">
    <location>
        <position position="18"/>
    </location>
    <ligand>
        <name>Zn(2+)</name>
        <dbReference type="ChEBI" id="CHEBI:29105"/>
    </ligand>
</feature>
<evidence type="ECO:0000313" key="4">
    <source>
        <dbReference type="Proteomes" id="UP001304187"/>
    </source>
</evidence>
<dbReference type="EMBL" id="OR420737">
    <property type="protein sequence ID" value="WMM95052.1"/>
    <property type="molecule type" value="Genomic_DNA"/>
</dbReference>
<dbReference type="Pfam" id="PF03796">
    <property type="entry name" value="DnaB_C"/>
    <property type="match status" value="1"/>
</dbReference>
<name>A0AAX3ZVP2_9CAUD</name>
<feature type="binding site" evidence="1">
    <location>
        <position position="15"/>
    </location>
    <ligand>
        <name>Zn(2+)</name>
        <dbReference type="ChEBI" id="CHEBI:29105"/>
    </ligand>
</feature>
<keyword evidence="1" id="KW-1194">Viral DNA replication</keyword>
<feature type="binding site" evidence="1">
    <location>
        <position position="225"/>
    </location>
    <ligand>
        <name>Mg(2+)</name>
        <dbReference type="ChEBI" id="CHEBI:18420"/>
        <label>2</label>
    </ligand>
</feature>
<proteinExistence type="inferred from homology"/>
<keyword evidence="1" id="KW-0460">Magnesium</keyword>
<keyword evidence="1" id="KW-0347">Helicase</keyword>
<keyword evidence="4" id="KW-1185">Reference proteome</keyword>
<evidence type="ECO:0000259" key="2">
    <source>
        <dbReference type="PROSITE" id="PS51199"/>
    </source>
</evidence>
<keyword evidence="1" id="KW-0808">Transferase</keyword>
<feature type="binding site" evidence="1">
    <location>
        <begin position="296"/>
        <end position="303"/>
    </location>
    <ligand>
        <name>ATP</name>
        <dbReference type="ChEBI" id="CHEBI:30616"/>
    </ligand>
</feature>
<feature type="binding site" evidence="1">
    <location>
        <position position="195"/>
    </location>
    <ligand>
        <name>Mg(2+)</name>
        <dbReference type="ChEBI" id="CHEBI:18420"/>
        <label>1</label>
        <note>catalytic</note>
    </ligand>
</feature>
<keyword evidence="1" id="KW-0479">Metal-binding</keyword>
<dbReference type="SUPFAM" id="SSF57783">
    <property type="entry name" value="Zinc beta-ribbon"/>
    <property type="match status" value="1"/>
</dbReference>
<dbReference type="InterPro" id="IPR048774">
    <property type="entry name" value="Helic-prim_T7_N"/>
</dbReference>
<dbReference type="SMART" id="SM00778">
    <property type="entry name" value="Prim_Zn_Ribbon"/>
    <property type="match status" value="1"/>
</dbReference>
<comment type="domain">
    <text evidence="1">The N-terminus zinc finger domain is essential for delivering the primed DNA template to the DNA polymerase. The central core domain contains the primase activity. The C-terminus region is responsible for the helicase activity and binds 1 Mg(2+)-dTTP.</text>
</comment>
<dbReference type="InterPro" id="IPR007694">
    <property type="entry name" value="DNA_helicase_DnaB-like_C"/>
</dbReference>
<dbReference type="GO" id="GO:0039693">
    <property type="term" value="P:viral DNA genome replication"/>
    <property type="evidence" value="ECO:0007669"/>
    <property type="project" value="UniProtKB-UniRule"/>
</dbReference>
<dbReference type="CDD" id="cd19483">
    <property type="entry name" value="RecA-like_Gp4D_helicase"/>
    <property type="match status" value="1"/>
</dbReference>
<dbReference type="EC" id="2.7.7.-" evidence="1"/>
<dbReference type="GO" id="GO:0005524">
    <property type="term" value="F:ATP binding"/>
    <property type="evidence" value="ECO:0007669"/>
    <property type="project" value="UniProtKB-UniRule"/>
</dbReference>
<dbReference type="InterPro" id="IPR013237">
    <property type="entry name" value="Phage_T7_Gp4_N"/>
</dbReference>
<comment type="cofactor">
    <cofactor evidence="1">
        <name>Mg(2+)</name>
        <dbReference type="ChEBI" id="CHEBI:18420"/>
    </cofactor>
    <text evidence="1">Binds 2 Mg(2+), one of which is catalytic.</text>
</comment>
<feature type="domain" description="SF4 helicase" evidence="2">
    <location>
        <begin position="265"/>
        <end position="527"/>
    </location>
</feature>
<sequence>MQNTNSANFVHHTACTDCGSSDALGVYDDGSTWCFSCGTYSKSRGDNVTELRPSQNTGLIPTGEAKALSKRKLTEETCRKFGYTVSQYNGELVQVANYRNNEGKIVAQKIRFADKSFKFLGSPKEAGLYGQHLWREGGKMLVLTEGELDCLSMSQCQQNRFPVCSLPNGAQAAKKAVQNSLDFVESFDKVILMFDMDDAGRAAAVEVASLLTPSKAHIASLPLKDASDMLVAGKQAELVSAMWDAKVYRPDGIVDGRDLLDLVLNQDEVPSIPYPFEALNNKTRGMRRGELVTFTAGSGVGKSQVCREIAYHLIKQGESIGYIALEENVKRTALGLMGLAIDKPLHLSREGVDDDVIQSAFSDTVGNGRVFLYDHFGSLATENLLNRVRYLAKSCGVGWVVLDHLSIVVSGVDDGDERKAIDVIMTKLRSLVEETGIGLILVSHLRRPSGDKGWEEGLQTSLNSLRGSASIAQLSDMCIGVERNQQGDNPNVSTLRVLKNRFSGETGVGAYIYYNKDTGRMIETDDPNTAFGDDIDEDF</sequence>
<reference evidence="3 4" key="1">
    <citation type="submission" date="2023-08" db="EMBL/GenBank/DDBJ databases">
        <authorList>
            <person name="Du S."/>
            <person name="Wu Z."/>
            <person name="Wu Y."/>
            <person name="Yang M."/>
            <person name="Shao J."/>
            <person name="Liu H."/>
            <person name="Zhao Y."/>
            <person name="Zhang Z."/>
        </authorList>
    </citation>
    <scope>NUCLEOTIDE SEQUENCE [LARGE SCALE GENOMIC DNA]</scope>
</reference>
<comment type="function">
    <text evidence="1">ATP-dependent DNA helicase and primase essential for viral DNA replication and recombination. The helicase moves 5' -&gt; 3' on the lagging strand template, unwinding the DNA duplex ahead of the leading strand polymerase at the replication fork and generating ssDNA for both leading and lagging strand synthesis. ATP or dTTP hydrolysis propels each helicase domain to translocate sequentially along DNA. Mediates strand transfer when a joint molecule is available and participates in recombinational DNA repair through its role in strand exchange. Primase activity synthesizes short RNA primers at the sequence 5'-GTC-3' on the lagging strand that the polymerase elongates using dNTPs and providing the primase is still present.</text>
</comment>
<dbReference type="Gene3D" id="3.40.50.300">
    <property type="entry name" value="P-loop containing nucleotide triphosphate hydrolases"/>
    <property type="match status" value="1"/>
</dbReference>
<comment type="catalytic activity">
    <reaction evidence="1">
        <text>ATP + H2O = ADP + phosphate + H(+)</text>
        <dbReference type="Rhea" id="RHEA:13065"/>
        <dbReference type="ChEBI" id="CHEBI:15377"/>
        <dbReference type="ChEBI" id="CHEBI:15378"/>
        <dbReference type="ChEBI" id="CHEBI:30616"/>
        <dbReference type="ChEBI" id="CHEBI:43474"/>
        <dbReference type="ChEBI" id="CHEBI:456216"/>
        <dbReference type="EC" id="3.6.4.12"/>
    </reaction>
</comment>
<feature type="binding site" evidence="1">
    <location>
        <position position="37"/>
    </location>
    <ligand>
        <name>Zn(2+)</name>
        <dbReference type="ChEBI" id="CHEBI:29105"/>
    </ligand>
</feature>
<dbReference type="SUPFAM" id="SSF52540">
    <property type="entry name" value="P-loop containing nucleoside triphosphate hydrolases"/>
    <property type="match status" value="1"/>
</dbReference>
<dbReference type="SUPFAM" id="SSF56731">
    <property type="entry name" value="DNA primase core"/>
    <property type="match status" value="1"/>
</dbReference>
<dbReference type="SMART" id="SM00493">
    <property type="entry name" value="TOPRIM"/>
    <property type="match status" value="1"/>
</dbReference>
<accession>A0AAX3ZVP2</accession>
<feature type="site" description="dTTP/dATP binding" evidence="1">
    <location>
        <position position="444"/>
    </location>
</feature>
<comment type="caution">
    <text evidence="1">Lacks conserved residue(s) required for the propagation of feature annotation.</text>
</comment>
<dbReference type="PANTHER" id="PTHR12873">
    <property type="entry name" value="T7-LIKE MITOCHONDRIAL DNA HELICASE"/>
    <property type="match status" value="1"/>
</dbReference>
<keyword evidence="1" id="KW-0378">Hydrolase</keyword>
<dbReference type="GO" id="GO:0006269">
    <property type="term" value="P:DNA replication, synthesis of primer"/>
    <property type="evidence" value="ECO:0007669"/>
    <property type="project" value="UniProtKB-KW"/>
</dbReference>
<comment type="subunit">
    <text evidence="1">Homohexamer. Assembles as a hexamer onto linear or circular ssDNA in the presence of ATP or dTTP. Interacts (via C-terminus) with the viral DNA polymerase that is bound to DNA; this interaction is essential to initiate leading-strand DNA synthesis. The priming complex consists of 2 DNA polymerases and 1 helicase-primase hexamer that assemble on the DNA template. Interacts with the single-stranded DNA-binding protein. Part of the replicase complex that includes the DNA polymerase, the primase/helicase and the single-stranded DNA binding protein.</text>
</comment>
<organism evidence="3 4">
    <name type="scientific">Roseobacter phage CRP-171</name>
    <dbReference type="NCBI Taxonomy" id="3072846"/>
    <lineage>
        <taxon>Viruses</taxon>
        <taxon>Duplodnaviria</taxon>
        <taxon>Heunggongvirae</taxon>
        <taxon>Uroviricota</taxon>
        <taxon>Caudoviricetes</taxon>
        <taxon>Autographivirales</taxon>
        <taxon>Autographivirales incertae sedis</taxon>
        <taxon>Oceanidvirus</taxon>
        <taxon>Oceanidvirus CRP171</taxon>
    </lineage>
</organism>
<comment type="similarity">
    <text evidence="1">Belongs to the Teseptimavirus DNA helicase/primase family.</text>
</comment>
<dbReference type="InterPro" id="IPR027032">
    <property type="entry name" value="Twinkle-like"/>
</dbReference>
<feature type="binding site" evidence="1">
    <location>
        <position position="145"/>
    </location>
    <ligand>
        <name>Mg(2+)</name>
        <dbReference type="ChEBI" id="CHEBI:18420"/>
        <label>1</label>
        <note>catalytic</note>
    </ligand>
</feature>
<feature type="site" description="dTTP/dATP binding" evidence="1">
    <location>
        <position position="514"/>
    </location>
</feature>
<dbReference type="GO" id="GO:0016787">
    <property type="term" value="F:hydrolase activity"/>
    <property type="evidence" value="ECO:0007669"/>
    <property type="project" value="UniProtKB-KW"/>
</dbReference>
<protein>
    <recommendedName>
        <fullName evidence="1">DNA helicase/primase</fullName>
        <ecNumber evidence="1">2.7.7.-</ecNumber>
        <ecNumber evidence="1">3.6.4.12</ecNumber>
    </recommendedName>
</protein>
<keyword evidence="1" id="KW-0511">Multifunctional enzyme</keyword>
<dbReference type="EC" id="3.6.4.12" evidence="1"/>
<feature type="site" description="dTTP/dATP binding" evidence="1">
    <location>
        <position position="483"/>
    </location>
</feature>
<dbReference type="InterPro" id="IPR027417">
    <property type="entry name" value="P-loop_NTPase"/>
</dbReference>
<gene>
    <name evidence="3" type="ORF">CRP171_gp13</name>
</gene>
<dbReference type="Pfam" id="PF21268">
    <property type="entry name" value="Helic-prim_T7_N"/>
    <property type="match status" value="1"/>
</dbReference>
<dbReference type="GO" id="GO:0043139">
    <property type="term" value="F:5'-3' DNA helicase activity"/>
    <property type="evidence" value="ECO:0007669"/>
    <property type="project" value="InterPro"/>
</dbReference>
<evidence type="ECO:0000313" key="3">
    <source>
        <dbReference type="EMBL" id="WMM95052.1"/>
    </source>
</evidence>
<dbReference type="PANTHER" id="PTHR12873:SF0">
    <property type="entry name" value="TWINKLE MTDNA HELICASE"/>
    <property type="match status" value="1"/>
</dbReference>
<dbReference type="CDD" id="cd01029">
    <property type="entry name" value="TOPRIM_primases"/>
    <property type="match status" value="1"/>
</dbReference>
<feature type="binding site" evidence="1">
    <location>
        <position position="34"/>
    </location>
    <ligand>
        <name>Zn(2+)</name>
        <dbReference type="ChEBI" id="CHEBI:29105"/>
    </ligand>
</feature>
<dbReference type="Pfam" id="PF13155">
    <property type="entry name" value="Toprim_2"/>
    <property type="match status" value="1"/>
</dbReference>
<dbReference type="InterPro" id="IPR006171">
    <property type="entry name" value="TOPRIM_dom"/>
</dbReference>
<dbReference type="Gene3D" id="2.20.25.180">
    <property type="match status" value="1"/>
</dbReference>
<keyword evidence="1" id="KW-0547">Nucleotide-binding</keyword>
<dbReference type="Gene3D" id="3.40.1360.10">
    <property type="match status" value="1"/>
</dbReference>
<evidence type="ECO:0000256" key="1">
    <source>
        <dbReference type="HAMAP-Rule" id="MF_04154"/>
    </source>
</evidence>
<keyword evidence="1" id="KW-0548">Nucleotidyltransferase</keyword>
<dbReference type="InterPro" id="IPR046394">
    <property type="entry name" value="Helic_Prim_T7"/>
</dbReference>
<dbReference type="InterPro" id="IPR034154">
    <property type="entry name" value="TOPRIM_DnaG/twinkle"/>
</dbReference>
<keyword evidence="1" id="KW-0235">DNA replication</keyword>
<keyword evidence="1" id="KW-0067">ATP-binding</keyword>
<dbReference type="GO" id="GO:0003899">
    <property type="term" value="F:DNA-directed RNA polymerase activity"/>
    <property type="evidence" value="ECO:0007669"/>
    <property type="project" value="UniProtKB-UniRule"/>
</dbReference>
<dbReference type="HAMAP" id="MF_04154">
    <property type="entry name" value="Helic_Prim_T7"/>
    <property type="match status" value="1"/>
</dbReference>
<dbReference type="GO" id="GO:0008270">
    <property type="term" value="F:zinc ion binding"/>
    <property type="evidence" value="ECO:0007669"/>
    <property type="project" value="UniProtKB-UniRule"/>
</dbReference>
<dbReference type="GO" id="GO:0003697">
    <property type="term" value="F:single-stranded DNA binding"/>
    <property type="evidence" value="ECO:0007669"/>
    <property type="project" value="InterPro"/>
</dbReference>
<feature type="zinc finger region" description="C4-like; zinc ribbon fold" evidence="1">
    <location>
        <begin position="15"/>
        <end position="37"/>
    </location>
</feature>